<keyword evidence="3" id="KW-1185">Reference proteome</keyword>
<dbReference type="Proteomes" id="UP001318860">
    <property type="component" value="Unassembled WGS sequence"/>
</dbReference>
<comment type="caution">
    <text evidence="2">The sequence shown here is derived from an EMBL/GenBank/DDBJ whole genome shotgun (WGS) entry which is preliminary data.</text>
</comment>
<dbReference type="InterPro" id="IPR048354">
    <property type="entry name" value="TOD1_MUCI70_glycTrfase_dom"/>
</dbReference>
<dbReference type="PANTHER" id="PTHR12956:SF13">
    <property type="entry name" value="ALKALINE CERAMIDASE TOD1"/>
    <property type="match status" value="1"/>
</dbReference>
<dbReference type="InterPro" id="IPR006852">
    <property type="entry name" value="TOD1_MUCI70"/>
</dbReference>
<evidence type="ECO:0000313" key="2">
    <source>
        <dbReference type="EMBL" id="KAK6154855.1"/>
    </source>
</evidence>
<name>A0ABR0X8S1_REHGL</name>
<evidence type="ECO:0000313" key="3">
    <source>
        <dbReference type="Proteomes" id="UP001318860"/>
    </source>
</evidence>
<dbReference type="Pfam" id="PF04765">
    <property type="entry name" value="TOD1_MUCI70"/>
    <property type="match status" value="1"/>
</dbReference>
<reference evidence="2 3" key="1">
    <citation type="journal article" date="2021" name="Comput. Struct. Biotechnol. J.">
        <title>De novo genome assembly of the potent medicinal plant Rehmannia glutinosa using nanopore technology.</title>
        <authorList>
            <person name="Ma L."/>
            <person name="Dong C."/>
            <person name="Song C."/>
            <person name="Wang X."/>
            <person name="Zheng X."/>
            <person name="Niu Y."/>
            <person name="Chen S."/>
            <person name="Feng W."/>
        </authorList>
    </citation>
    <scope>NUCLEOTIDE SEQUENCE [LARGE SCALE GENOMIC DNA]</scope>
    <source>
        <strain evidence="2">DH-2019</strain>
    </source>
</reference>
<feature type="domain" description="TOD1/MUCI70 glycosyltransferase-like" evidence="1">
    <location>
        <begin position="108"/>
        <end position="370"/>
    </location>
</feature>
<dbReference type="EMBL" id="JABTTQ020000005">
    <property type="protein sequence ID" value="KAK6154855.1"/>
    <property type="molecule type" value="Genomic_DNA"/>
</dbReference>
<gene>
    <name evidence="2" type="ORF">DH2020_009103</name>
</gene>
<evidence type="ECO:0000259" key="1">
    <source>
        <dbReference type="Pfam" id="PF04765"/>
    </source>
</evidence>
<proteinExistence type="predicted"/>
<accession>A0ABR0X8S1</accession>
<organism evidence="2 3">
    <name type="scientific">Rehmannia glutinosa</name>
    <name type="common">Chinese foxglove</name>
    <dbReference type="NCBI Taxonomy" id="99300"/>
    <lineage>
        <taxon>Eukaryota</taxon>
        <taxon>Viridiplantae</taxon>
        <taxon>Streptophyta</taxon>
        <taxon>Embryophyta</taxon>
        <taxon>Tracheophyta</taxon>
        <taxon>Spermatophyta</taxon>
        <taxon>Magnoliopsida</taxon>
        <taxon>eudicotyledons</taxon>
        <taxon>Gunneridae</taxon>
        <taxon>Pentapetalae</taxon>
        <taxon>asterids</taxon>
        <taxon>lamiids</taxon>
        <taxon>Lamiales</taxon>
        <taxon>Orobanchaceae</taxon>
        <taxon>Rehmannieae</taxon>
        <taxon>Rehmannia</taxon>
    </lineage>
</organism>
<sequence length="412" mass="47132">MGNTTFSKPLIFQSKLLCFSLTFLSSSLIAAVYFTFAATKCIFRSSPFDPVQKPLFSYPSSYGEHKYAIPTTRSSCNSPVYFSGAGSLRYMQGNAESFGGNLSFEKRMSHFDNREYDQIAMEKCDGLVVVSAIFNDHDKIRQPKGLGSQTLQKVCFFMFVDDATLNRLHFHSLISRKSKQNKIGAWRIVKVSSDYLYQNAAMNGIIPKYLSHRLFPNSKHSVWVDAKLQLVIDPIFLIHSLVVRENSDMAISRHPYFVHTLEEAMATARWKKWWDVDGLKVQMETYCENGLEPWNSKKPYPTDVPDSALILRKHNAATNLFSCLLFNELEAFNPRDQLPFAFVRDKMYPKLNMNMFEVEVFEQVAIEYRHNIKQGGPNVGPRLKRASSDLFANGTCSKCEGYLLKMWGESHD</sequence>
<protein>
    <recommendedName>
        <fullName evidence="1">TOD1/MUCI70 glycosyltransferase-like domain-containing protein</fullName>
    </recommendedName>
</protein>
<dbReference type="PANTHER" id="PTHR12956">
    <property type="entry name" value="ALKALINE CERAMIDASE-RELATED"/>
    <property type="match status" value="1"/>
</dbReference>